<feature type="domain" description="HTH gntR-type" evidence="5">
    <location>
        <begin position="11"/>
        <end position="79"/>
    </location>
</feature>
<dbReference type="SMART" id="SM00345">
    <property type="entry name" value="HTH_GNTR"/>
    <property type="match status" value="1"/>
</dbReference>
<dbReference type="Pfam" id="PF07729">
    <property type="entry name" value="FCD"/>
    <property type="match status" value="1"/>
</dbReference>
<evidence type="ECO:0000256" key="3">
    <source>
        <dbReference type="ARBA" id="ARBA00023163"/>
    </source>
</evidence>
<evidence type="ECO:0000256" key="2">
    <source>
        <dbReference type="ARBA" id="ARBA00023125"/>
    </source>
</evidence>
<evidence type="ECO:0000259" key="5">
    <source>
        <dbReference type="PROSITE" id="PS50949"/>
    </source>
</evidence>
<evidence type="ECO:0000313" key="7">
    <source>
        <dbReference type="Proteomes" id="UP000198847"/>
    </source>
</evidence>
<dbReference type="InterPro" id="IPR011711">
    <property type="entry name" value="GntR_C"/>
</dbReference>
<evidence type="ECO:0000313" key="6">
    <source>
        <dbReference type="EMBL" id="SEP39447.1"/>
    </source>
</evidence>
<dbReference type="RefSeq" id="WP_091749989.1">
    <property type="nucleotide sequence ID" value="NZ_FODY01000024.1"/>
</dbReference>
<gene>
    <name evidence="6" type="ORF">SAMN04490178_12416</name>
</gene>
<keyword evidence="7" id="KW-1185">Reference proteome</keyword>
<sequence length="231" mass="26461">MNIKFKSVQSQKLGDQIIQQLQEKISLGELQPGDKMPTEPELMSMFGVGRSTIREAVRVLVKAGLLEVRQGDGTYVLDKTINSEPLEHRLRRAAILEVYEVRRILELEIAKLAALRRTEDDLIHMRESLNKRREARRIDDNRAYVDSDLAFHLAVAAASKNSVLADLYFSFSNALRDALDKLISDRELYQNQISIHEQLLDAIERKDGQAAEYWTAENLDRTTRSLEALLR</sequence>
<keyword evidence="2 6" id="KW-0238">DNA-binding</keyword>
<evidence type="ECO:0000256" key="4">
    <source>
        <dbReference type="SAM" id="Coils"/>
    </source>
</evidence>
<dbReference type="InterPro" id="IPR000524">
    <property type="entry name" value="Tscrpt_reg_HTH_GntR"/>
</dbReference>
<dbReference type="SMART" id="SM00895">
    <property type="entry name" value="FCD"/>
    <property type="match status" value="1"/>
</dbReference>
<dbReference type="OrthoDB" id="9799482at2"/>
<dbReference type="GO" id="GO:0003677">
    <property type="term" value="F:DNA binding"/>
    <property type="evidence" value="ECO:0007669"/>
    <property type="project" value="UniProtKB-KW"/>
</dbReference>
<dbReference type="InterPro" id="IPR036390">
    <property type="entry name" value="WH_DNA-bd_sf"/>
</dbReference>
<dbReference type="EMBL" id="FODY01000024">
    <property type="protein sequence ID" value="SEP39447.1"/>
    <property type="molecule type" value="Genomic_DNA"/>
</dbReference>
<dbReference type="AlphaFoldDB" id="A0A1H8XI60"/>
<dbReference type="Gene3D" id="1.20.120.530">
    <property type="entry name" value="GntR ligand-binding domain-like"/>
    <property type="match status" value="1"/>
</dbReference>
<keyword evidence="1" id="KW-0805">Transcription regulation</keyword>
<dbReference type="InterPro" id="IPR036388">
    <property type="entry name" value="WH-like_DNA-bd_sf"/>
</dbReference>
<dbReference type="PANTHER" id="PTHR43537:SF47">
    <property type="entry name" value="REGULATORY PROTEIN GNTR HTH"/>
    <property type="match status" value="1"/>
</dbReference>
<dbReference type="STRING" id="112903.SAMN04490178_12416"/>
<name>A0A1H8XI60_9FIRM</name>
<protein>
    <submittedName>
        <fullName evidence="6">DNA-binding transcriptional regulator, FadR family</fullName>
    </submittedName>
</protein>
<dbReference type="PRINTS" id="PR00035">
    <property type="entry name" value="HTHGNTR"/>
</dbReference>
<dbReference type="PANTHER" id="PTHR43537">
    <property type="entry name" value="TRANSCRIPTIONAL REGULATOR, GNTR FAMILY"/>
    <property type="match status" value="1"/>
</dbReference>
<dbReference type="Proteomes" id="UP000198847">
    <property type="component" value="Unassembled WGS sequence"/>
</dbReference>
<dbReference type="Gene3D" id="1.10.10.10">
    <property type="entry name" value="Winged helix-like DNA-binding domain superfamily/Winged helix DNA-binding domain"/>
    <property type="match status" value="1"/>
</dbReference>
<dbReference type="SUPFAM" id="SSF46785">
    <property type="entry name" value="Winged helix' DNA-binding domain"/>
    <property type="match status" value="1"/>
</dbReference>
<feature type="coiled-coil region" evidence="4">
    <location>
        <begin position="172"/>
        <end position="206"/>
    </location>
</feature>
<proteinExistence type="predicted"/>
<organism evidence="6 7">
    <name type="scientific">Propionispora vibrioides</name>
    <dbReference type="NCBI Taxonomy" id="112903"/>
    <lineage>
        <taxon>Bacteria</taxon>
        <taxon>Bacillati</taxon>
        <taxon>Bacillota</taxon>
        <taxon>Negativicutes</taxon>
        <taxon>Selenomonadales</taxon>
        <taxon>Sporomusaceae</taxon>
        <taxon>Propionispora</taxon>
    </lineage>
</organism>
<dbReference type="PROSITE" id="PS50949">
    <property type="entry name" value="HTH_GNTR"/>
    <property type="match status" value="1"/>
</dbReference>
<dbReference type="GO" id="GO:0003700">
    <property type="term" value="F:DNA-binding transcription factor activity"/>
    <property type="evidence" value="ECO:0007669"/>
    <property type="project" value="InterPro"/>
</dbReference>
<keyword evidence="4" id="KW-0175">Coiled coil</keyword>
<dbReference type="Pfam" id="PF00392">
    <property type="entry name" value="GntR"/>
    <property type="match status" value="1"/>
</dbReference>
<evidence type="ECO:0000256" key="1">
    <source>
        <dbReference type="ARBA" id="ARBA00023015"/>
    </source>
</evidence>
<keyword evidence="3" id="KW-0804">Transcription</keyword>
<dbReference type="SUPFAM" id="SSF48008">
    <property type="entry name" value="GntR ligand-binding domain-like"/>
    <property type="match status" value="1"/>
</dbReference>
<reference evidence="6 7" key="1">
    <citation type="submission" date="2016-10" db="EMBL/GenBank/DDBJ databases">
        <authorList>
            <person name="de Groot N.N."/>
        </authorList>
    </citation>
    <scope>NUCLEOTIDE SEQUENCE [LARGE SCALE GENOMIC DNA]</scope>
    <source>
        <strain evidence="6 7">DSM 13305</strain>
    </source>
</reference>
<accession>A0A1H8XI60</accession>
<dbReference type="CDD" id="cd07377">
    <property type="entry name" value="WHTH_GntR"/>
    <property type="match status" value="1"/>
</dbReference>
<dbReference type="InterPro" id="IPR008920">
    <property type="entry name" value="TF_FadR/GntR_C"/>
</dbReference>